<gene>
    <name evidence="2" type="ORF">P0Y65_05320</name>
</gene>
<sequence>MRRSTTTVQAVAAPSIPRGWILIAAAIASWMLVVAVFAATTQLFGLVASGF</sequence>
<keyword evidence="1" id="KW-1133">Transmembrane helix</keyword>
<evidence type="ECO:0000256" key="1">
    <source>
        <dbReference type="SAM" id="Phobius"/>
    </source>
</evidence>
<keyword evidence="1" id="KW-0812">Transmembrane</keyword>
<reference evidence="2" key="1">
    <citation type="submission" date="2023-03" db="EMBL/GenBank/DDBJ databases">
        <title>Andean soil-derived lignocellulolytic bacterial consortium as a source of novel taxa and putative plastic-active enzymes.</title>
        <authorList>
            <person name="Diaz-Garcia L."/>
            <person name="Chuvochina M."/>
            <person name="Feuerriegel G."/>
            <person name="Bunk B."/>
            <person name="Sproer C."/>
            <person name="Streit W.R."/>
            <person name="Rodriguez L.M."/>
            <person name="Overmann J."/>
            <person name="Jimenez D.J."/>
        </authorList>
    </citation>
    <scope>NUCLEOTIDE SEQUENCE</scope>
    <source>
        <strain evidence="2">MAG 4196</strain>
    </source>
</reference>
<keyword evidence="1" id="KW-0472">Membrane</keyword>
<evidence type="ECO:0000313" key="2">
    <source>
        <dbReference type="EMBL" id="WEK05675.1"/>
    </source>
</evidence>
<protein>
    <submittedName>
        <fullName evidence="2">Uncharacterized protein</fullName>
    </submittedName>
</protein>
<name>A0AAJ6B0G2_9HYPH</name>
<organism evidence="2 3">
    <name type="scientific">Candidatus Devosia phytovorans</name>
    <dbReference type="NCBI Taxonomy" id="3121372"/>
    <lineage>
        <taxon>Bacteria</taxon>
        <taxon>Pseudomonadati</taxon>
        <taxon>Pseudomonadota</taxon>
        <taxon>Alphaproteobacteria</taxon>
        <taxon>Hyphomicrobiales</taxon>
        <taxon>Devosiaceae</taxon>
        <taxon>Devosia</taxon>
    </lineage>
</organism>
<evidence type="ECO:0000313" key="3">
    <source>
        <dbReference type="Proteomes" id="UP001217476"/>
    </source>
</evidence>
<dbReference type="Proteomes" id="UP001217476">
    <property type="component" value="Chromosome"/>
</dbReference>
<proteinExistence type="predicted"/>
<feature type="transmembrane region" description="Helical" evidence="1">
    <location>
        <begin position="20"/>
        <end position="48"/>
    </location>
</feature>
<accession>A0AAJ6B0G2</accession>
<dbReference type="EMBL" id="CP119312">
    <property type="protein sequence ID" value="WEK05675.1"/>
    <property type="molecule type" value="Genomic_DNA"/>
</dbReference>
<dbReference type="AlphaFoldDB" id="A0AAJ6B0G2"/>